<dbReference type="Proteomes" id="UP000539175">
    <property type="component" value="Unassembled WGS sequence"/>
</dbReference>
<dbReference type="RefSeq" id="WP_184798496.1">
    <property type="nucleotide sequence ID" value="NZ_JACIIZ010000003.1"/>
</dbReference>
<dbReference type="EMBL" id="JACIIZ010000003">
    <property type="protein sequence ID" value="MBB6250673.1"/>
    <property type="molecule type" value="Genomic_DNA"/>
</dbReference>
<dbReference type="AlphaFoldDB" id="A0A7X0AV54"/>
<keyword evidence="2" id="KW-1185">Reference proteome</keyword>
<reference evidence="1 2" key="1">
    <citation type="submission" date="2020-08" db="EMBL/GenBank/DDBJ databases">
        <title>Genomic Encyclopedia of Type Strains, Phase IV (KMG-IV): sequencing the most valuable type-strain genomes for metagenomic binning, comparative biology and taxonomic classification.</title>
        <authorList>
            <person name="Goeker M."/>
        </authorList>
    </citation>
    <scope>NUCLEOTIDE SEQUENCE [LARGE SCALE GENOMIC DNA]</scope>
    <source>
        <strain evidence="1 2">DSM 22198</strain>
    </source>
</reference>
<evidence type="ECO:0000313" key="1">
    <source>
        <dbReference type="EMBL" id="MBB6250673.1"/>
    </source>
</evidence>
<comment type="caution">
    <text evidence="1">The sequence shown here is derived from an EMBL/GenBank/DDBJ whole genome shotgun (WGS) entry which is preliminary data.</text>
</comment>
<evidence type="ECO:0000313" key="2">
    <source>
        <dbReference type="Proteomes" id="UP000539175"/>
    </source>
</evidence>
<accession>A0A7X0AV54</accession>
<protein>
    <submittedName>
        <fullName evidence="1">Uncharacterized protein</fullName>
    </submittedName>
</protein>
<sequence length="169" mass="19656">MEKFLSHRIASCLKTISDRSESLIDNKAWTSSITDMLCQIGKIEFNYTVAHPGHGGWMFDIAWLDYDDFDKRLLSRLVLAVESEWKTDLNNLRIDLNKLLIANAFLSVFIFQSRAKADVAHYLSKFQESINSINPPHQNAILFSAYNFTNKEFEFHFWDGRQFSELVPQ</sequence>
<gene>
    <name evidence="1" type="ORF">FHS74_001218</name>
</gene>
<proteinExistence type="predicted"/>
<name>A0A7X0AV54_9PROT</name>
<organism evidence="1 2">
    <name type="scientific">Nitrospirillum iridis</name>
    <dbReference type="NCBI Taxonomy" id="765888"/>
    <lineage>
        <taxon>Bacteria</taxon>
        <taxon>Pseudomonadati</taxon>
        <taxon>Pseudomonadota</taxon>
        <taxon>Alphaproteobacteria</taxon>
        <taxon>Rhodospirillales</taxon>
        <taxon>Azospirillaceae</taxon>
        <taxon>Nitrospirillum</taxon>
    </lineage>
</organism>